<dbReference type="PROSITE" id="PS00086">
    <property type="entry name" value="CYTOCHROME_P450"/>
    <property type="match status" value="1"/>
</dbReference>
<dbReference type="GO" id="GO:0020037">
    <property type="term" value="F:heme binding"/>
    <property type="evidence" value="ECO:0007669"/>
    <property type="project" value="InterPro"/>
</dbReference>
<accession>Q110W9</accession>
<evidence type="ECO:0000256" key="4">
    <source>
        <dbReference type="ARBA" id="ARBA00023002"/>
    </source>
</evidence>
<dbReference type="HOGENOM" id="CLU_001570_15_5_3"/>
<dbReference type="KEGG" id="ter:Tery_2772"/>
<dbReference type="EMBL" id="CP000393">
    <property type="protein sequence ID" value="ABG51955.1"/>
    <property type="molecule type" value="Genomic_DNA"/>
</dbReference>
<proteinExistence type="inferred from homology"/>
<evidence type="ECO:0000313" key="9">
    <source>
        <dbReference type="EMBL" id="ABG51955.1"/>
    </source>
</evidence>
<dbReference type="CDD" id="cd11044">
    <property type="entry name" value="CYP120A1_CYP26-like"/>
    <property type="match status" value="1"/>
</dbReference>
<dbReference type="AlphaFoldDB" id="Q110W9"/>
<sequence>MNMNFKSSNPASSLALPPGDLGLPFIGQNKKIFKNPQNFIEEVYQKYGPVYKTNFLGKNFIYFQGYEAIKFILTNENKYFTYSQILRNYQRIFGENDITVLAGKEHRERQKILAKTIKSKNLNNYIDIIHDLSQSYFLKWIKSDYVDLYSEINNYTLDMILKLLLGIDYASKSEISNYLKDMSSGLNTIPVVFPWTKFGSALESKNKLFNQFEQIIVRRKKENNFGSDILGILLTVQEQMNYELTPREIVGQMVNLLSLGKKELSSALSSFFILTSEHLDVLKLLQIEQEKMDVSEPLSLDKYKKMVYLEQVIKEVLRLVPPVSGGLRKIIEDCSFQGFRIPKGWHAYYYISSVLKDPEIYKQPEIFNPERFNPTNAEDKKKPLCYIPFGGGARECIGKEFAYLVIKIFISALLDNCSWKFKENQDLTINTFPVARPAHKIEVCFTPK</sequence>
<feature type="binding site" description="axial binding residue" evidence="7">
    <location>
        <position position="396"/>
    </location>
    <ligand>
        <name>heme</name>
        <dbReference type="ChEBI" id="CHEBI:30413"/>
    </ligand>
    <ligandPart>
        <name>Fe</name>
        <dbReference type="ChEBI" id="CHEBI:18248"/>
    </ligandPart>
</feature>
<evidence type="ECO:0000256" key="7">
    <source>
        <dbReference type="PIRSR" id="PIRSR602401-1"/>
    </source>
</evidence>
<gene>
    <name evidence="9" type="ordered locus">Tery_2772</name>
</gene>
<dbReference type="Pfam" id="PF00067">
    <property type="entry name" value="p450"/>
    <property type="match status" value="1"/>
</dbReference>
<dbReference type="InterPro" id="IPR002401">
    <property type="entry name" value="Cyt_P450_E_grp-I"/>
</dbReference>
<evidence type="ECO:0000256" key="2">
    <source>
        <dbReference type="ARBA" id="ARBA00022617"/>
    </source>
</evidence>
<reference evidence="9" key="1">
    <citation type="submission" date="2006-06" db="EMBL/GenBank/DDBJ databases">
        <title>Complete sequence of Trichodesmium erythraeum IMS101.</title>
        <authorList>
            <consortium name="US DOE Joint Genome Institute"/>
            <person name="Copeland A."/>
            <person name="Lucas S."/>
            <person name="Lapidus A."/>
            <person name="Barry K."/>
            <person name="Detter J.C."/>
            <person name="Glavina del Rio T."/>
            <person name="Hammon N."/>
            <person name="Israni S."/>
            <person name="Dalin E."/>
            <person name="Tice H."/>
            <person name="Pitluck S."/>
            <person name="Kiss H."/>
            <person name="Munk A.C."/>
            <person name="Brettin T."/>
            <person name="Bruce D."/>
            <person name="Han C."/>
            <person name="Tapia R."/>
            <person name="Gilna P."/>
            <person name="Schmutz J."/>
            <person name="Larimer F."/>
            <person name="Land M."/>
            <person name="Hauser L."/>
            <person name="Kyrpides N."/>
            <person name="Kim E."/>
            <person name="Richardson P."/>
        </authorList>
    </citation>
    <scope>NUCLEOTIDE SEQUENCE [LARGE SCALE GENOMIC DNA]</scope>
    <source>
        <strain evidence="9">IMS101</strain>
    </source>
</reference>
<dbReference type="OrthoDB" id="446280at2"/>
<dbReference type="SUPFAM" id="SSF48264">
    <property type="entry name" value="Cytochrome P450"/>
    <property type="match status" value="1"/>
</dbReference>
<dbReference type="PANTHER" id="PTHR24286:SF384">
    <property type="entry name" value="P450, PUTATIVE (EUROFUNG)-RELATED"/>
    <property type="match status" value="1"/>
</dbReference>
<keyword evidence="3 7" id="KW-0479">Metal-binding</keyword>
<evidence type="ECO:0000256" key="6">
    <source>
        <dbReference type="ARBA" id="ARBA00023033"/>
    </source>
</evidence>
<dbReference type="InterPro" id="IPR017972">
    <property type="entry name" value="Cyt_P450_CS"/>
</dbReference>
<dbReference type="InterPro" id="IPR001128">
    <property type="entry name" value="Cyt_P450"/>
</dbReference>
<dbReference type="GO" id="GO:0016125">
    <property type="term" value="P:sterol metabolic process"/>
    <property type="evidence" value="ECO:0007669"/>
    <property type="project" value="TreeGrafter"/>
</dbReference>
<dbReference type="GO" id="GO:0004497">
    <property type="term" value="F:monooxygenase activity"/>
    <property type="evidence" value="ECO:0007669"/>
    <property type="project" value="UniProtKB-KW"/>
</dbReference>
<dbReference type="eggNOG" id="COG2124">
    <property type="taxonomic scope" value="Bacteria"/>
</dbReference>
<keyword evidence="6 8" id="KW-0503">Monooxygenase</keyword>
<organism evidence="9">
    <name type="scientific">Trichodesmium erythraeum (strain IMS101)</name>
    <dbReference type="NCBI Taxonomy" id="203124"/>
    <lineage>
        <taxon>Bacteria</taxon>
        <taxon>Bacillati</taxon>
        <taxon>Cyanobacteriota</taxon>
        <taxon>Cyanophyceae</taxon>
        <taxon>Oscillatoriophycideae</taxon>
        <taxon>Oscillatoriales</taxon>
        <taxon>Microcoleaceae</taxon>
        <taxon>Trichodesmium</taxon>
    </lineage>
</organism>
<keyword evidence="5 7" id="KW-0408">Iron</keyword>
<evidence type="ECO:0000256" key="8">
    <source>
        <dbReference type="RuleBase" id="RU000461"/>
    </source>
</evidence>
<dbReference type="PRINTS" id="PR00463">
    <property type="entry name" value="EP450I"/>
</dbReference>
<dbReference type="InterPro" id="IPR036396">
    <property type="entry name" value="Cyt_P450_sf"/>
</dbReference>
<evidence type="ECO:0000256" key="3">
    <source>
        <dbReference type="ARBA" id="ARBA00022723"/>
    </source>
</evidence>
<keyword evidence="2 7" id="KW-0349">Heme</keyword>
<dbReference type="GO" id="GO:0005506">
    <property type="term" value="F:iron ion binding"/>
    <property type="evidence" value="ECO:0007669"/>
    <property type="project" value="InterPro"/>
</dbReference>
<dbReference type="STRING" id="203124.Tery_2772"/>
<protein>
    <submittedName>
        <fullName evidence="9">Cytochrome P450</fullName>
    </submittedName>
</protein>
<dbReference type="Gene3D" id="1.10.630.10">
    <property type="entry name" value="Cytochrome P450"/>
    <property type="match status" value="1"/>
</dbReference>
<dbReference type="GO" id="GO:0016705">
    <property type="term" value="F:oxidoreductase activity, acting on paired donors, with incorporation or reduction of molecular oxygen"/>
    <property type="evidence" value="ECO:0007669"/>
    <property type="project" value="InterPro"/>
</dbReference>
<dbReference type="RefSeq" id="WP_011612316.1">
    <property type="nucleotide sequence ID" value="NC_008312.1"/>
</dbReference>
<comment type="similarity">
    <text evidence="1 8">Belongs to the cytochrome P450 family.</text>
</comment>
<evidence type="ECO:0000256" key="1">
    <source>
        <dbReference type="ARBA" id="ARBA00010617"/>
    </source>
</evidence>
<dbReference type="PRINTS" id="PR00385">
    <property type="entry name" value="P450"/>
</dbReference>
<name>Q110W9_TRIEI</name>
<evidence type="ECO:0000256" key="5">
    <source>
        <dbReference type="ARBA" id="ARBA00023004"/>
    </source>
</evidence>
<comment type="cofactor">
    <cofactor evidence="7">
        <name>heme</name>
        <dbReference type="ChEBI" id="CHEBI:30413"/>
    </cofactor>
</comment>
<keyword evidence="4 8" id="KW-0560">Oxidoreductase</keyword>
<dbReference type="PANTHER" id="PTHR24286">
    <property type="entry name" value="CYTOCHROME P450 26"/>
    <property type="match status" value="1"/>
</dbReference>